<evidence type="ECO:0000313" key="1">
    <source>
        <dbReference type="EMBL" id="KAG4305398.1"/>
    </source>
</evidence>
<proteinExistence type="predicted"/>
<keyword evidence="2" id="KW-1185">Reference proteome</keyword>
<dbReference type="Proteomes" id="UP000768646">
    <property type="component" value="Unassembled WGS sequence"/>
</dbReference>
<comment type="caution">
    <text evidence="1">The sequence shown here is derived from an EMBL/GenBank/DDBJ whole genome shotgun (WGS) entry which is preliminary data.</text>
</comment>
<name>A0ACB7CCV1_9ASCO</name>
<organism evidence="1 2">
    <name type="scientific">Pneumocystis oryctolagi</name>
    <dbReference type="NCBI Taxonomy" id="42067"/>
    <lineage>
        <taxon>Eukaryota</taxon>
        <taxon>Fungi</taxon>
        <taxon>Dikarya</taxon>
        <taxon>Ascomycota</taxon>
        <taxon>Taphrinomycotina</taxon>
        <taxon>Pneumocystomycetes</taxon>
        <taxon>Pneumocystaceae</taxon>
        <taxon>Pneumocystis</taxon>
    </lineage>
</organism>
<gene>
    <name evidence="1" type="ORF">PORY_000954</name>
</gene>
<protein>
    <submittedName>
        <fullName evidence="1">Uncharacterized protein</fullName>
    </submittedName>
</protein>
<accession>A0ACB7CCV1</accession>
<evidence type="ECO:0000313" key="2">
    <source>
        <dbReference type="Proteomes" id="UP000768646"/>
    </source>
</evidence>
<sequence>MSYSSVKSVFLKLIVPSGCATPQPPVGPALGARGVKSIDFCKRFNEATGDYIPGIPIPVVISIFPDRSFTFEIKSPPTSWLLFRAAKVDKGSSMAGKSIVGTVSLKHIYEIAKIKHKDENVRGIPLESVCKSVIASAKSVGIEVLKNMKKQTECPQKNDFSCKDANNDSLLADKMYVCRLGSFSVPSSRVPSPRMGLEGSSQYSSSCLASVSCVSSAGKTSETVLSTVQSHPDIHSSKVIFSNDEPPERPNCGSGNFHGRSKNLASISWFFSRRSASTNTNHPLSDTSSRGLLKDEGRVCVEKNSSTFHSLLDLKHFFKSHHDRSLLNSSDFHQKKHLPFKLKSRKQENSFKDDYSALSYKYEKYGKPIGSGTGGSVRLLSSCNGAVYAVKEFRQRAPYESGREYRKKASAEFCVGVALHHPNIIRTLDFIADGSKYYEIMEYAPYDMFSIVMSGKMSREEIYCCIKQILQAVDYIHSLGLAHRDLKLDNLMMNENGIVKLIDFGSATVFRYSENFVKASGIVGSDPYLAPEVCTEEYYNPQPVDIWSIAIIFCCMILCKFPWKVPRMSDSSFREFAMGKMDNGNNDIDYLMSAPTVMIGEPFLPNVRGPLRLLRLLPRETRSTIQGMLEIDSKYRWTMEQITQQSWIKHAEMCHVDSKGDSIKAKNHIHTLVLEKMD</sequence>
<dbReference type="EMBL" id="JABTEG010000003">
    <property type="protein sequence ID" value="KAG4305398.1"/>
    <property type="molecule type" value="Genomic_DNA"/>
</dbReference>
<reference evidence="1 2" key="1">
    <citation type="journal article" date="2021" name="Commun. Biol.">
        <title>Genomic insights into the host specific adaptation of the Pneumocystis genus.</title>
        <authorList>
            <person name="Cisse O.H."/>
            <person name="Ma L."/>
            <person name="Dekker J.P."/>
            <person name="Khil P.P."/>
            <person name="Youn J.-H."/>
            <person name="Brenchley J.M."/>
            <person name="Blair R."/>
            <person name="Pahar B."/>
            <person name="Chabe M."/>
            <person name="Van Rompay K.K.A."/>
            <person name="Keesler R."/>
            <person name="Sukura A."/>
            <person name="Hirsch V."/>
            <person name="Kutty G."/>
            <person name="Liu Y."/>
            <person name="Peng L."/>
            <person name="Chen J."/>
            <person name="Song J."/>
            <person name="Weissenbacher-Lang C."/>
            <person name="Xu J."/>
            <person name="Upham N.S."/>
            <person name="Stajich J.E."/>
            <person name="Cuomo C.A."/>
            <person name="Cushion M.T."/>
            <person name="Kovacs J.A."/>
        </authorList>
    </citation>
    <scope>NUCLEOTIDE SEQUENCE [LARGE SCALE GENOMIC DNA]</scope>
    <source>
        <strain evidence="1 2">RABM</strain>
    </source>
</reference>